<dbReference type="PRINTS" id="PR00411">
    <property type="entry name" value="PNDRDTASEI"/>
</dbReference>
<dbReference type="eggNOG" id="KOG1335">
    <property type="taxonomic scope" value="Eukaryota"/>
</dbReference>
<reference evidence="14" key="1">
    <citation type="submission" date="2013-12" db="EMBL/GenBank/DDBJ databases">
        <authorList>
            <person name="Omoto C.K."/>
            <person name="Sibley D."/>
            <person name="Venepally P."/>
            <person name="Hadjithomas M."/>
            <person name="Karamycheva S."/>
            <person name="Brunk B."/>
            <person name="Roos D."/>
            <person name="Caler E."/>
            <person name="Lorenzi H."/>
        </authorList>
    </citation>
    <scope>NUCLEOTIDE SEQUENCE</scope>
</reference>
<evidence type="ECO:0000256" key="10">
    <source>
        <dbReference type="PIRSR" id="PIRSR000350-4"/>
    </source>
</evidence>
<dbReference type="Gene3D" id="3.50.50.60">
    <property type="entry name" value="FAD/NAD(P)-binding domain"/>
    <property type="match status" value="2"/>
</dbReference>
<dbReference type="EC" id="1.8.1.4" evidence="11"/>
<evidence type="ECO:0000256" key="4">
    <source>
        <dbReference type="ARBA" id="ARBA00023002"/>
    </source>
</evidence>
<comment type="similarity">
    <text evidence="1 11">Belongs to the class-I pyridine nucleotide-disulfide oxidoreductase family.</text>
</comment>
<comment type="caution">
    <text evidence="14">The sequence shown here is derived from an EMBL/GenBank/DDBJ whole genome shotgun (WGS) entry which is preliminary data.</text>
</comment>
<proteinExistence type="inferred from homology"/>
<feature type="disulfide bond" description="Redox-active" evidence="10">
    <location>
        <begin position="40"/>
        <end position="45"/>
    </location>
</feature>
<feature type="binding site" evidence="9">
    <location>
        <position position="305"/>
    </location>
    <ligand>
        <name>NAD(+)</name>
        <dbReference type="ChEBI" id="CHEBI:57540"/>
    </ligand>
</feature>
<dbReference type="SUPFAM" id="SSF51905">
    <property type="entry name" value="FAD/NAD(P)-binding domain"/>
    <property type="match status" value="1"/>
</dbReference>
<dbReference type="Pfam" id="PF07992">
    <property type="entry name" value="Pyr_redox_2"/>
    <property type="match status" value="1"/>
</dbReference>
<dbReference type="GO" id="GO:0004148">
    <property type="term" value="F:dihydrolipoyl dehydrogenase (NADH) activity"/>
    <property type="evidence" value="ECO:0007669"/>
    <property type="project" value="UniProtKB-EC"/>
</dbReference>
<feature type="domain" description="FAD/NAD(P)-binding" evidence="13">
    <location>
        <begin position="2"/>
        <end position="320"/>
    </location>
</feature>
<dbReference type="Proteomes" id="UP000019763">
    <property type="component" value="Unassembled WGS sequence"/>
</dbReference>
<evidence type="ECO:0000256" key="5">
    <source>
        <dbReference type="ARBA" id="ARBA00023027"/>
    </source>
</evidence>
<dbReference type="PANTHER" id="PTHR22912">
    <property type="entry name" value="DISULFIDE OXIDOREDUCTASE"/>
    <property type="match status" value="1"/>
</dbReference>
<keyword evidence="7 11" id="KW-0676">Redox-active center</keyword>
<comment type="catalytic activity">
    <reaction evidence="11">
        <text>N(6)-[(R)-dihydrolipoyl]-L-lysyl-[protein] + NAD(+) = N(6)-[(R)-lipoyl]-L-lysyl-[protein] + NADH + H(+)</text>
        <dbReference type="Rhea" id="RHEA:15045"/>
        <dbReference type="Rhea" id="RHEA-COMP:10474"/>
        <dbReference type="Rhea" id="RHEA-COMP:10475"/>
        <dbReference type="ChEBI" id="CHEBI:15378"/>
        <dbReference type="ChEBI" id="CHEBI:57540"/>
        <dbReference type="ChEBI" id="CHEBI:57945"/>
        <dbReference type="ChEBI" id="CHEBI:83099"/>
        <dbReference type="ChEBI" id="CHEBI:83100"/>
        <dbReference type="EC" id="1.8.1.4"/>
    </reaction>
</comment>
<evidence type="ECO:0000259" key="12">
    <source>
        <dbReference type="Pfam" id="PF02852"/>
    </source>
</evidence>
<dbReference type="GO" id="GO:0050660">
    <property type="term" value="F:flavin adenine dinucleotide binding"/>
    <property type="evidence" value="ECO:0007669"/>
    <property type="project" value="InterPro"/>
</dbReference>
<dbReference type="InterPro" id="IPR012999">
    <property type="entry name" value="Pyr_OxRdtase_I_AS"/>
</dbReference>
<dbReference type="InterPro" id="IPR004099">
    <property type="entry name" value="Pyr_nucl-diS_OxRdtase_dimer"/>
</dbReference>
<dbReference type="InterPro" id="IPR006258">
    <property type="entry name" value="Lipoamide_DH"/>
</dbReference>
<feature type="binding site" evidence="9">
    <location>
        <begin position="311"/>
        <end position="314"/>
    </location>
    <ligand>
        <name>FAD</name>
        <dbReference type="ChEBI" id="CHEBI:57692"/>
    </ligand>
</feature>
<protein>
    <recommendedName>
        <fullName evidence="11">Dihydrolipoyl dehydrogenase</fullName>
        <ecNumber evidence="11">1.8.1.4</ecNumber>
    </recommendedName>
</protein>
<keyword evidence="5 9" id="KW-0520">NAD</keyword>
<dbReference type="PRINTS" id="PR00368">
    <property type="entry name" value="FADPNR"/>
</dbReference>
<keyword evidence="4 11" id="KW-0560">Oxidoreductase</keyword>
<dbReference type="SUPFAM" id="SSF55424">
    <property type="entry name" value="FAD/NAD-linked reductases, dimerisation (C-terminal) domain"/>
    <property type="match status" value="1"/>
</dbReference>
<dbReference type="GO" id="GO:0005737">
    <property type="term" value="C:cytoplasm"/>
    <property type="evidence" value="ECO:0007669"/>
    <property type="project" value="UniProtKB-ARBA"/>
</dbReference>
<evidence type="ECO:0000256" key="11">
    <source>
        <dbReference type="RuleBase" id="RU003692"/>
    </source>
</evidence>
<evidence type="ECO:0000256" key="8">
    <source>
        <dbReference type="PIRSR" id="PIRSR000350-2"/>
    </source>
</evidence>
<dbReference type="RefSeq" id="XP_011132376.1">
    <property type="nucleotide sequence ID" value="XM_011134074.1"/>
</dbReference>
<feature type="binding site" evidence="9">
    <location>
        <position position="264"/>
    </location>
    <ligand>
        <name>NAD(+)</name>
        <dbReference type="ChEBI" id="CHEBI:57540"/>
    </ligand>
</feature>
<evidence type="ECO:0000256" key="2">
    <source>
        <dbReference type="ARBA" id="ARBA00022630"/>
    </source>
</evidence>
<evidence type="ECO:0000313" key="15">
    <source>
        <dbReference type="Proteomes" id="UP000019763"/>
    </source>
</evidence>
<feature type="binding site" evidence="9">
    <location>
        <begin position="174"/>
        <end position="181"/>
    </location>
    <ligand>
        <name>NAD(+)</name>
        <dbReference type="ChEBI" id="CHEBI:57540"/>
    </ligand>
</feature>
<keyword evidence="3 9" id="KW-0274">FAD</keyword>
<dbReference type="InterPro" id="IPR036188">
    <property type="entry name" value="FAD/NAD-bd_sf"/>
</dbReference>
<feature type="domain" description="Pyridine nucleotide-disulphide oxidoreductase dimerisation" evidence="12">
    <location>
        <begin position="340"/>
        <end position="448"/>
    </location>
</feature>
<gene>
    <name evidence="14" type="ORF">GNI_135180</name>
</gene>
<dbReference type="VEuPathDB" id="CryptoDB:GNI_135180"/>
<feature type="binding site" evidence="9">
    <location>
        <position position="197"/>
    </location>
    <ligand>
        <name>NAD(+)</name>
        <dbReference type="ChEBI" id="CHEBI:57540"/>
    </ligand>
</feature>
<feature type="binding site" evidence="9">
    <location>
        <begin position="137"/>
        <end position="139"/>
    </location>
    <ligand>
        <name>FAD</name>
        <dbReference type="ChEBI" id="CHEBI:57692"/>
    </ligand>
</feature>
<dbReference type="OrthoDB" id="361797at2759"/>
<name>A0A023B1K4_GRENI</name>
<dbReference type="GO" id="GO:0006103">
    <property type="term" value="P:2-oxoglutarate metabolic process"/>
    <property type="evidence" value="ECO:0007669"/>
    <property type="project" value="TreeGrafter"/>
</dbReference>
<organism evidence="14 15">
    <name type="scientific">Gregarina niphandrodes</name>
    <name type="common">Septate eugregarine</name>
    <dbReference type="NCBI Taxonomy" id="110365"/>
    <lineage>
        <taxon>Eukaryota</taxon>
        <taxon>Sar</taxon>
        <taxon>Alveolata</taxon>
        <taxon>Apicomplexa</taxon>
        <taxon>Conoidasida</taxon>
        <taxon>Gregarinasina</taxon>
        <taxon>Eugregarinorida</taxon>
        <taxon>Gregarinidae</taxon>
        <taxon>Gregarina</taxon>
    </lineage>
</organism>
<dbReference type="InterPro" id="IPR016156">
    <property type="entry name" value="FAD/NAD-linked_Rdtase_dimer_sf"/>
</dbReference>
<feature type="active site" description="Proton acceptor" evidence="8">
    <location>
        <position position="438"/>
    </location>
</feature>
<evidence type="ECO:0000313" key="14">
    <source>
        <dbReference type="EMBL" id="EZG46120.1"/>
    </source>
</evidence>
<evidence type="ECO:0000256" key="3">
    <source>
        <dbReference type="ARBA" id="ARBA00022827"/>
    </source>
</evidence>
<comment type="cofactor">
    <cofactor evidence="9 11">
        <name>FAD</name>
        <dbReference type="ChEBI" id="CHEBI:57692"/>
    </cofactor>
    <text evidence="9 11">Binds 1 FAD per subunit.</text>
</comment>
<dbReference type="AlphaFoldDB" id="A0A023B1K4"/>
<keyword evidence="15" id="KW-1185">Reference proteome</keyword>
<dbReference type="InterPro" id="IPR001100">
    <property type="entry name" value="Pyr_nuc-diS_OxRdtase"/>
</dbReference>
<evidence type="ECO:0000256" key="6">
    <source>
        <dbReference type="ARBA" id="ARBA00023157"/>
    </source>
</evidence>
<dbReference type="PIRSF" id="PIRSF000350">
    <property type="entry name" value="Mercury_reductase_MerA"/>
    <property type="match status" value="1"/>
</dbReference>
<evidence type="ECO:0000256" key="1">
    <source>
        <dbReference type="ARBA" id="ARBA00007532"/>
    </source>
</evidence>
<dbReference type="InterPro" id="IPR023753">
    <property type="entry name" value="FAD/NAD-binding_dom"/>
</dbReference>
<keyword evidence="2 11" id="KW-0285">Flavoprotein</keyword>
<evidence type="ECO:0000259" key="13">
    <source>
        <dbReference type="Pfam" id="PF07992"/>
    </source>
</evidence>
<sequence>MFDLAVVGAGPGGYVAAIKAAQAGLRVACLERRALAGGTCLNVGCIPTKTMLHITELAEQAGQQAKVLRDKPGSGVELAKLVKHREQVVQQLGKGIGFLFKKNKVEALWGESARFVSPTKLAFGNREVEAKHVIVATGSTPAELPGLKIDEKHILSSDGALSLTQAPKKLLVVGGGVVGLEFATVFRRLGSSVEVLEFLPQIGGALDTQVAQSLRKILEKQGVKIHTGVAVQGATVEGDHVTVTAKANGTTMQFAGDKVLVCVGRRANTQNLGLEELGVEKDRAGRILVDEHYNTNVAPILAIGDCIPGPMLAHKAEEDGVAAVENILGHPASNHFYKYVPAVVYTSPECATVGATEDELKQARVAYKAASFPMAANSRSKCNGHTDGFVKVLVDPATTRILGASIIAECAGEMITELTLAVKYGITATQLAATIHPHPTISEAVKEACLAASAKAIHL</sequence>
<dbReference type="GeneID" id="22914800"/>
<dbReference type="NCBIfam" id="TIGR01350">
    <property type="entry name" value="lipoamide_DH"/>
    <property type="match status" value="1"/>
</dbReference>
<evidence type="ECO:0000256" key="9">
    <source>
        <dbReference type="PIRSR" id="PIRSR000350-3"/>
    </source>
</evidence>
<dbReference type="OMA" id="CAQLGMK"/>
<dbReference type="InterPro" id="IPR050151">
    <property type="entry name" value="Class-I_Pyr_Nuc-Dis_Oxidored"/>
</dbReference>
<feature type="binding site" evidence="9">
    <location>
        <position position="49"/>
    </location>
    <ligand>
        <name>FAD</name>
        <dbReference type="ChEBI" id="CHEBI:57692"/>
    </ligand>
</feature>
<dbReference type="PROSITE" id="PS00076">
    <property type="entry name" value="PYRIDINE_REDOX_1"/>
    <property type="match status" value="1"/>
</dbReference>
<keyword evidence="9" id="KW-0547">Nucleotide-binding</keyword>
<keyword evidence="6" id="KW-1015">Disulfide bond</keyword>
<accession>A0A023B1K4</accession>
<evidence type="ECO:0000256" key="7">
    <source>
        <dbReference type="ARBA" id="ARBA00023284"/>
    </source>
</evidence>
<dbReference type="Pfam" id="PF02852">
    <property type="entry name" value="Pyr_redox_dim"/>
    <property type="match status" value="1"/>
</dbReference>
<comment type="miscellaneous">
    <text evidence="11">The active site is a redox-active disulfide bond.</text>
</comment>
<dbReference type="Gene3D" id="3.30.390.30">
    <property type="match status" value="1"/>
</dbReference>
<dbReference type="FunFam" id="3.30.390.30:FF:000001">
    <property type="entry name" value="Dihydrolipoyl dehydrogenase"/>
    <property type="match status" value="1"/>
</dbReference>
<dbReference type="PANTHER" id="PTHR22912:SF151">
    <property type="entry name" value="DIHYDROLIPOYL DEHYDROGENASE, MITOCHONDRIAL"/>
    <property type="match status" value="1"/>
</dbReference>
<dbReference type="EMBL" id="AFNH02001000">
    <property type="protein sequence ID" value="EZG46120.1"/>
    <property type="molecule type" value="Genomic_DNA"/>
</dbReference>